<keyword evidence="3" id="KW-1185">Reference proteome</keyword>
<organism evidence="2 3">
    <name type="scientific">Stylosanthes scabra</name>
    <dbReference type="NCBI Taxonomy" id="79078"/>
    <lineage>
        <taxon>Eukaryota</taxon>
        <taxon>Viridiplantae</taxon>
        <taxon>Streptophyta</taxon>
        <taxon>Embryophyta</taxon>
        <taxon>Tracheophyta</taxon>
        <taxon>Spermatophyta</taxon>
        <taxon>Magnoliopsida</taxon>
        <taxon>eudicotyledons</taxon>
        <taxon>Gunneridae</taxon>
        <taxon>Pentapetalae</taxon>
        <taxon>rosids</taxon>
        <taxon>fabids</taxon>
        <taxon>Fabales</taxon>
        <taxon>Fabaceae</taxon>
        <taxon>Papilionoideae</taxon>
        <taxon>50 kb inversion clade</taxon>
        <taxon>dalbergioids sensu lato</taxon>
        <taxon>Dalbergieae</taxon>
        <taxon>Pterocarpus clade</taxon>
        <taxon>Stylosanthes</taxon>
    </lineage>
</organism>
<feature type="region of interest" description="Disordered" evidence="1">
    <location>
        <begin position="117"/>
        <end position="139"/>
    </location>
</feature>
<evidence type="ECO:0000313" key="2">
    <source>
        <dbReference type="EMBL" id="MED6214025.1"/>
    </source>
</evidence>
<protein>
    <submittedName>
        <fullName evidence="2">Uncharacterized protein</fullName>
    </submittedName>
</protein>
<feature type="non-terminal residue" evidence="2">
    <location>
        <position position="1"/>
    </location>
</feature>
<name>A0ABU6YXG0_9FABA</name>
<dbReference type="EMBL" id="JASCZI010244247">
    <property type="protein sequence ID" value="MED6214025.1"/>
    <property type="molecule type" value="Genomic_DNA"/>
</dbReference>
<accession>A0ABU6YXG0</accession>
<dbReference type="Proteomes" id="UP001341840">
    <property type="component" value="Unassembled WGS sequence"/>
</dbReference>
<feature type="compositionally biased region" description="Basic residues" evidence="1">
    <location>
        <begin position="118"/>
        <end position="129"/>
    </location>
</feature>
<comment type="caution">
    <text evidence="2">The sequence shown here is derived from an EMBL/GenBank/DDBJ whole genome shotgun (WGS) entry which is preliminary data.</text>
</comment>
<evidence type="ECO:0000313" key="3">
    <source>
        <dbReference type="Proteomes" id="UP001341840"/>
    </source>
</evidence>
<evidence type="ECO:0000256" key="1">
    <source>
        <dbReference type="SAM" id="MobiDB-lite"/>
    </source>
</evidence>
<sequence length="139" mass="16822">AMQYPKEEDKDRCMRIDVIEELIRKVQQEEAMSKLQSKQARYNDLDDTNHNFVMQKIMEEVQDFPYEVQNFEYNVQNFGSQVQKTCEEVQIFEPKMQKFNEEVQNFDGEMQKIDEKKCRKMKKKTRKIRNLSSSHYPPP</sequence>
<reference evidence="2 3" key="1">
    <citation type="journal article" date="2023" name="Plants (Basel)">
        <title>Bridging the Gap: Combining Genomics and Transcriptomics Approaches to Understand Stylosanthes scabra, an Orphan Legume from the Brazilian Caatinga.</title>
        <authorList>
            <person name="Ferreira-Neto J.R.C."/>
            <person name="da Silva M.D."/>
            <person name="Binneck E."/>
            <person name="de Melo N.F."/>
            <person name="da Silva R.H."/>
            <person name="de Melo A.L.T.M."/>
            <person name="Pandolfi V."/>
            <person name="Bustamante F.O."/>
            <person name="Brasileiro-Vidal A.C."/>
            <person name="Benko-Iseppon A.M."/>
        </authorList>
    </citation>
    <scope>NUCLEOTIDE SEQUENCE [LARGE SCALE GENOMIC DNA]</scope>
    <source>
        <tissue evidence="2">Leaves</tissue>
    </source>
</reference>
<feature type="compositionally biased region" description="Polar residues" evidence="1">
    <location>
        <begin position="130"/>
        <end position="139"/>
    </location>
</feature>
<proteinExistence type="predicted"/>
<gene>
    <name evidence="2" type="ORF">PIB30_098976</name>
</gene>